<proteinExistence type="predicted"/>
<dbReference type="PROSITE" id="PS50943">
    <property type="entry name" value="HTH_CROC1"/>
    <property type="match status" value="1"/>
</dbReference>
<gene>
    <name evidence="2" type="ORF">SAMN04487974_101656</name>
</gene>
<keyword evidence="3" id="KW-1185">Reference proteome</keyword>
<dbReference type="STRING" id="440168.SAMN04487974_101656"/>
<reference evidence="2 3" key="1">
    <citation type="submission" date="2016-10" db="EMBL/GenBank/DDBJ databases">
        <authorList>
            <person name="de Groot N.N."/>
        </authorList>
    </citation>
    <scope>NUCLEOTIDE SEQUENCE [LARGE SCALE GENOMIC DNA]</scope>
    <source>
        <strain evidence="2 3">CGMCC 1.10267</strain>
    </source>
</reference>
<dbReference type="OrthoDB" id="123556at2"/>
<dbReference type="RefSeq" id="WP_090591375.1">
    <property type="nucleotide sequence ID" value="NZ_FNCS01000001.1"/>
</dbReference>
<dbReference type="SUPFAM" id="SSF47413">
    <property type="entry name" value="lambda repressor-like DNA-binding domains"/>
    <property type="match status" value="1"/>
</dbReference>
<protein>
    <submittedName>
        <fullName evidence="2">Helix-turn-helix domain-containing protein</fullName>
    </submittedName>
</protein>
<sequence>MDGTGDIGQALRRFRIGARINQGAMAQTLGVSQSQVSRWESGRDTPRPHNIEAIAALIWGRRRAEIEALAMFVRGAQAPLVLFDDQLAIVEASAFLRLRGGPLKTFGWLFDCDINPALPAMAARMRGLAESAAVLALAIPFSHEDRPWACKGRLTLTRIGGALYALGELSFVRDDKERVRAIEVGVIGA</sequence>
<dbReference type="Gene3D" id="1.10.260.40">
    <property type="entry name" value="lambda repressor-like DNA-binding domains"/>
    <property type="match status" value="1"/>
</dbReference>
<name>A0A1G7SQ84_9HYPH</name>
<accession>A0A1G7SQ84</accession>
<dbReference type="InterPro" id="IPR010982">
    <property type="entry name" value="Lambda_DNA-bd_dom_sf"/>
</dbReference>
<dbReference type="AlphaFoldDB" id="A0A1G7SQ84"/>
<feature type="domain" description="HTH cro/C1-type" evidence="1">
    <location>
        <begin position="11"/>
        <end position="57"/>
    </location>
</feature>
<dbReference type="InterPro" id="IPR001387">
    <property type="entry name" value="Cro/C1-type_HTH"/>
</dbReference>
<dbReference type="GO" id="GO:0003677">
    <property type="term" value="F:DNA binding"/>
    <property type="evidence" value="ECO:0007669"/>
    <property type="project" value="InterPro"/>
</dbReference>
<organism evidence="2 3">
    <name type="scientific">Pelagibacterium luteolum</name>
    <dbReference type="NCBI Taxonomy" id="440168"/>
    <lineage>
        <taxon>Bacteria</taxon>
        <taxon>Pseudomonadati</taxon>
        <taxon>Pseudomonadota</taxon>
        <taxon>Alphaproteobacteria</taxon>
        <taxon>Hyphomicrobiales</taxon>
        <taxon>Devosiaceae</taxon>
        <taxon>Pelagibacterium</taxon>
    </lineage>
</organism>
<dbReference type="Proteomes" id="UP000199495">
    <property type="component" value="Unassembled WGS sequence"/>
</dbReference>
<dbReference type="SMART" id="SM00530">
    <property type="entry name" value="HTH_XRE"/>
    <property type="match status" value="1"/>
</dbReference>
<dbReference type="CDD" id="cd00093">
    <property type="entry name" value="HTH_XRE"/>
    <property type="match status" value="1"/>
</dbReference>
<dbReference type="EMBL" id="FNCS01000001">
    <property type="protein sequence ID" value="SDG25193.1"/>
    <property type="molecule type" value="Genomic_DNA"/>
</dbReference>
<evidence type="ECO:0000313" key="2">
    <source>
        <dbReference type="EMBL" id="SDG25193.1"/>
    </source>
</evidence>
<dbReference type="Pfam" id="PF13560">
    <property type="entry name" value="HTH_31"/>
    <property type="match status" value="1"/>
</dbReference>
<evidence type="ECO:0000259" key="1">
    <source>
        <dbReference type="PROSITE" id="PS50943"/>
    </source>
</evidence>
<evidence type="ECO:0000313" key="3">
    <source>
        <dbReference type="Proteomes" id="UP000199495"/>
    </source>
</evidence>